<dbReference type="RefSeq" id="WP_113035628.1">
    <property type="nucleotide sequence ID" value="NZ_QMFB01000033.1"/>
</dbReference>
<name>A0A329LWY9_9BACL</name>
<protein>
    <submittedName>
        <fullName evidence="2">Uncharacterized protein</fullName>
    </submittedName>
</protein>
<dbReference type="AlphaFoldDB" id="A0A329LWY9"/>
<proteinExistence type="predicted"/>
<dbReference type="OrthoDB" id="283370at2"/>
<gene>
    <name evidence="2" type="ORF">DQG23_34720</name>
</gene>
<feature type="chain" id="PRO_5038839533" evidence="1">
    <location>
        <begin position="32"/>
        <end position="514"/>
    </location>
</feature>
<dbReference type="EMBL" id="QMFB01000033">
    <property type="protein sequence ID" value="RAV12485.1"/>
    <property type="molecule type" value="Genomic_DNA"/>
</dbReference>
<evidence type="ECO:0000313" key="3">
    <source>
        <dbReference type="Proteomes" id="UP000250369"/>
    </source>
</evidence>
<sequence length="514" mass="54568">MKRSKRKEQRFSVRKAAGAMAAVLALSPAVGAVTAVAAGSPVFSNEILNQLMIKGGTPHTLDLSEFFSDPDEGDTLSYSINSLDPESPGIAGVGITDGTFLQITPGTVASPDYYSYKIAATDTVGNVTYSNPFTVRTASSPVGGSEPVIKYRYISNGYTKILNPTIPNVFADEDSSELTVTVSPPSDGLYSSQSANWNGESLQPFFIINKTGTETVTLTARDNDYREDGTGTAEAVSLLTLDVIENREPQKKISEAAVAVTANPAGGAIIDLSEYFDDADLAEDFINEEVLGYQLSYDSGSVYARENGHLLNVSGVSPGQTVPVMVSAIDNGGLISEPITFNLTIEPAIIVRVNGEAPEAPIVNKQSELSIQVIPPAGFAPENVYLRPSEVIVGAAETPGQDIVVPLYEGGAYGGIEASDIPVGEYWLYTLDSDGKVNMVSKPFLVADLAALKPQFDLNGDEKIEIGDIVKLQSLTDAGFSDVTKDGNYDRRDMRYLLTLIGSSSRPGSQEGGV</sequence>
<reference evidence="2 3" key="1">
    <citation type="journal article" date="2009" name="Int. J. Syst. Evol. Microbiol.">
        <title>Paenibacillus contaminans sp. nov., isolated from a contaminated laboratory plate.</title>
        <authorList>
            <person name="Chou J.H."/>
            <person name="Lee J.H."/>
            <person name="Lin M.C."/>
            <person name="Chang P.S."/>
            <person name="Arun A.B."/>
            <person name="Young C.C."/>
            <person name="Chen W.M."/>
        </authorList>
    </citation>
    <scope>NUCLEOTIDE SEQUENCE [LARGE SCALE GENOMIC DNA]</scope>
    <source>
        <strain evidence="2 3">CKOBP-6</strain>
    </source>
</reference>
<accession>A0A329LWY9</accession>
<comment type="caution">
    <text evidence="2">The sequence shown here is derived from an EMBL/GenBank/DDBJ whole genome shotgun (WGS) entry which is preliminary data.</text>
</comment>
<keyword evidence="1" id="KW-0732">Signal</keyword>
<organism evidence="2 3">
    <name type="scientific">Paenibacillus contaminans</name>
    <dbReference type="NCBI Taxonomy" id="450362"/>
    <lineage>
        <taxon>Bacteria</taxon>
        <taxon>Bacillati</taxon>
        <taxon>Bacillota</taxon>
        <taxon>Bacilli</taxon>
        <taxon>Bacillales</taxon>
        <taxon>Paenibacillaceae</taxon>
        <taxon>Paenibacillus</taxon>
    </lineage>
</organism>
<feature type="signal peptide" evidence="1">
    <location>
        <begin position="1"/>
        <end position="31"/>
    </location>
</feature>
<evidence type="ECO:0000256" key="1">
    <source>
        <dbReference type="SAM" id="SignalP"/>
    </source>
</evidence>
<keyword evidence="3" id="KW-1185">Reference proteome</keyword>
<evidence type="ECO:0000313" key="2">
    <source>
        <dbReference type="EMBL" id="RAV12485.1"/>
    </source>
</evidence>
<dbReference type="Proteomes" id="UP000250369">
    <property type="component" value="Unassembled WGS sequence"/>
</dbReference>